<dbReference type="PROSITE" id="PS51257">
    <property type="entry name" value="PROKAR_LIPOPROTEIN"/>
    <property type="match status" value="1"/>
</dbReference>
<evidence type="ECO:0000256" key="1">
    <source>
        <dbReference type="SAM" id="SignalP"/>
    </source>
</evidence>
<gene>
    <name evidence="2" type="ORF">SAMN04489765_1186</name>
</gene>
<evidence type="ECO:0000313" key="3">
    <source>
        <dbReference type="Proteomes" id="UP000183053"/>
    </source>
</evidence>
<evidence type="ECO:0008006" key="4">
    <source>
        <dbReference type="Google" id="ProtNLM"/>
    </source>
</evidence>
<reference evidence="3" key="1">
    <citation type="submission" date="2016-10" db="EMBL/GenBank/DDBJ databases">
        <authorList>
            <person name="Varghese N."/>
            <person name="Submissions S."/>
        </authorList>
    </citation>
    <scope>NUCLEOTIDE SEQUENCE [LARGE SCALE GENOMIC DNA]</scope>
    <source>
        <strain evidence="3">DSM 44142</strain>
    </source>
</reference>
<name>A0A1H1CG42_9ACTN</name>
<keyword evidence="1" id="KW-0732">Signal</keyword>
<keyword evidence="3" id="KW-1185">Reference proteome</keyword>
<evidence type="ECO:0000313" key="2">
    <source>
        <dbReference type="EMBL" id="SDQ63049.1"/>
    </source>
</evidence>
<protein>
    <recommendedName>
        <fullName evidence="4">Lipoprotein</fullName>
    </recommendedName>
</protein>
<dbReference type="AlphaFoldDB" id="A0A1H1CG42"/>
<dbReference type="EMBL" id="FNLF01000002">
    <property type="protein sequence ID" value="SDQ63049.1"/>
    <property type="molecule type" value="Genomic_DNA"/>
</dbReference>
<accession>A0A1H1CG42</accession>
<feature type="signal peptide" evidence="1">
    <location>
        <begin position="1"/>
        <end position="27"/>
    </location>
</feature>
<dbReference type="OrthoDB" id="4774295at2"/>
<dbReference type="Proteomes" id="UP000183053">
    <property type="component" value="Unassembled WGS sequence"/>
</dbReference>
<dbReference type="RefSeq" id="WP_068566735.1">
    <property type="nucleotide sequence ID" value="NZ_AP025457.1"/>
</dbReference>
<feature type="chain" id="PRO_5038904110" description="Lipoprotein" evidence="1">
    <location>
        <begin position="28"/>
        <end position="178"/>
    </location>
</feature>
<proteinExistence type="predicted"/>
<dbReference type="STRING" id="47312.SAMN04489765_1186"/>
<organism evidence="2 3">
    <name type="scientific">Tsukamurella pulmonis</name>
    <dbReference type="NCBI Taxonomy" id="47312"/>
    <lineage>
        <taxon>Bacteria</taxon>
        <taxon>Bacillati</taxon>
        <taxon>Actinomycetota</taxon>
        <taxon>Actinomycetes</taxon>
        <taxon>Mycobacteriales</taxon>
        <taxon>Tsukamurellaceae</taxon>
        <taxon>Tsukamurella</taxon>
    </lineage>
</organism>
<sequence>MSTRTRSIATATAALAGAVLVTGCTVAGTGSADPSAVAAYQSTIAASRAAAAESARVSACAAWETNVDTRLVATRATTAFTKDPNWQWDGIAGLVNAELAAIETESGKLPGIVATPNLQESLKTLFSQYKTKLDAYGVALRADAQARGSGDQTWPKRNPASSAMVDTLERIEAVCPSR</sequence>